<keyword evidence="1" id="KW-0805">Transcription regulation</keyword>
<dbReference type="PANTHER" id="PTHR24567">
    <property type="entry name" value="CRP FAMILY TRANSCRIPTIONAL REGULATORY PROTEIN"/>
    <property type="match status" value="1"/>
</dbReference>
<dbReference type="Proteomes" id="UP001223547">
    <property type="component" value="Unassembled WGS sequence"/>
</dbReference>
<dbReference type="PRINTS" id="PR00034">
    <property type="entry name" value="HTHCRP"/>
</dbReference>
<dbReference type="PANTHER" id="PTHR24567:SF74">
    <property type="entry name" value="HTH-TYPE TRANSCRIPTIONAL REGULATOR ARCR"/>
    <property type="match status" value="1"/>
</dbReference>
<evidence type="ECO:0000256" key="1">
    <source>
        <dbReference type="ARBA" id="ARBA00023015"/>
    </source>
</evidence>
<dbReference type="Pfam" id="PF00027">
    <property type="entry name" value="cNMP_binding"/>
    <property type="match status" value="1"/>
</dbReference>
<dbReference type="InterPro" id="IPR012318">
    <property type="entry name" value="HTH_CRP"/>
</dbReference>
<keyword evidence="3" id="KW-0804">Transcription</keyword>
<evidence type="ECO:0000256" key="3">
    <source>
        <dbReference type="ARBA" id="ARBA00023163"/>
    </source>
</evidence>
<dbReference type="InterPro" id="IPR036390">
    <property type="entry name" value="WH_DNA-bd_sf"/>
</dbReference>
<dbReference type="InterPro" id="IPR018490">
    <property type="entry name" value="cNMP-bd_dom_sf"/>
</dbReference>
<accession>A0ABT7H9H4</accession>
<dbReference type="Gene3D" id="1.10.10.10">
    <property type="entry name" value="Winged helix-like DNA-binding domain superfamily/Winged helix DNA-binding domain"/>
    <property type="match status" value="1"/>
</dbReference>
<evidence type="ECO:0000259" key="5">
    <source>
        <dbReference type="PROSITE" id="PS51063"/>
    </source>
</evidence>
<dbReference type="RefSeq" id="WP_285367464.1">
    <property type="nucleotide sequence ID" value="NZ_JASSQD010000001.1"/>
</dbReference>
<protein>
    <submittedName>
        <fullName evidence="6">Crp/Fnr family transcriptional regulator</fullName>
    </submittedName>
</protein>
<dbReference type="InterPro" id="IPR014710">
    <property type="entry name" value="RmlC-like_jellyroll"/>
</dbReference>
<organism evidence="6 7">
    <name type="scientific">Marinobacter albus</name>
    <dbReference type="NCBI Taxonomy" id="3030833"/>
    <lineage>
        <taxon>Bacteria</taxon>
        <taxon>Pseudomonadati</taxon>
        <taxon>Pseudomonadota</taxon>
        <taxon>Gammaproteobacteria</taxon>
        <taxon>Pseudomonadales</taxon>
        <taxon>Marinobacteraceae</taxon>
        <taxon>Marinobacter</taxon>
    </lineage>
</organism>
<sequence length="231" mass="25463">MSDLKTVLQACPLLAGLPDAGFAEAEALARWRHFRAGEPIYDKGSMQSSLCVIADGTVRISSVNSEGREATLIIFGTAAWFGDTVFSPGTPRVYGATAHDDTTIVEMPGEGFRQLLARYPEAYPVALDLVSRRLWSAMSIIADDALRGIEARIGRRLLFLAQIQGHGETHPRPVTFRLTREHIANMMGMTRQGVHRVIKAFEKEGLLKLDYGRITVTDPATLQAYLDHLPD</sequence>
<feature type="domain" description="Cyclic nucleotide-binding" evidence="4">
    <location>
        <begin position="13"/>
        <end position="116"/>
    </location>
</feature>
<reference evidence="6 7" key="1">
    <citation type="submission" date="2023-05" db="EMBL/GenBank/DDBJ databases">
        <title>Marinobacter albus sp. nov., a marine bacterium isolated from sand in a coastal intertidal zone of huludao.</title>
        <authorList>
            <person name="Deng T."/>
        </authorList>
    </citation>
    <scope>NUCLEOTIDE SEQUENCE [LARGE SCALE GENOMIC DNA]</scope>
    <source>
        <strain evidence="6 7">M216</strain>
    </source>
</reference>
<name>A0ABT7H9H4_9GAMM</name>
<dbReference type="Pfam" id="PF13545">
    <property type="entry name" value="HTH_Crp_2"/>
    <property type="match status" value="1"/>
</dbReference>
<evidence type="ECO:0000313" key="7">
    <source>
        <dbReference type="Proteomes" id="UP001223547"/>
    </source>
</evidence>
<gene>
    <name evidence="6" type="ORF">QQF73_05100</name>
</gene>
<evidence type="ECO:0000259" key="4">
    <source>
        <dbReference type="PROSITE" id="PS50042"/>
    </source>
</evidence>
<dbReference type="SUPFAM" id="SSF51206">
    <property type="entry name" value="cAMP-binding domain-like"/>
    <property type="match status" value="1"/>
</dbReference>
<dbReference type="InterPro" id="IPR050397">
    <property type="entry name" value="Env_Response_Regulators"/>
</dbReference>
<evidence type="ECO:0000313" key="6">
    <source>
        <dbReference type="EMBL" id="MDK9556995.1"/>
    </source>
</evidence>
<dbReference type="SMART" id="SM00419">
    <property type="entry name" value="HTH_CRP"/>
    <property type="match status" value="1"/>
</dbReference>
<dbReference type="PROSITE" id="PS50042">
    <property type="entry name" value="CNMP_BINDING_3"/>
    <property type="match status" value="1"/>
</dbReference>
<feature type="domain" description="HTH crp-type" evidence="5">
    <location>
        <begin position="147"/>
        <end position="220"/>
    </location>
</feature>
<keyword evidence="2" id="KW-0238">DNA-binding</keyword>
<dbReference type="SUPFAM" id="SSF46785">
    <property type="entry name" value="Winged helix' DNA-binding domain"/>
    <property type="match status" value="1"/>
</dbReference>
<dbReference type="CDD" id="cd00038">
    <property type="entry name" value="CAP_ED"/>
    <property type="match status" value="1"/>
</dbReference>
<comment type="caution">
    <text evidence="6">The sequence shown here is derived from an EMBL/GenBank/DDBJ whole genome shotgun (WGS) entry which is preliminary data.</text>
</comment>
<dbReference type="SMART" id="SM00100">
    <property type="entry name" value="cNMP"/>
    <property type="match status" value="1"/>
</dbReference>
<keyword evidence="7" id="KW-1185">Reference proteome</keyword>
<dbReference type="CDD" id="cd00092">
    <property type="entry name" value="HTH_CRP"/>
    <property type="match status" value="1"/>
</dbReference>
<dbReference type="PROSITE" id="PS51063">
    <property type="entry name" value="HTH_CRP_2"/>
    <property type="match status" value="1"/>
</dbReference>
<dbReference type="EMBL" id="JASSQD010000001">
    <property type="protein sequence ID" value="MDK9556995.1"/>
    <property type="molecule type" value="Genomic_DNA"/>
</dbReference>
<proteinExistence type="predicted"/>
<dbReference type="InterPro" id="IPR000595">
    <property type="entry name" value="cNMP-bd_dom"/>
</dbReference>
<dbReference type="Gene3D" id="2.60.120.10">
    <property type="entry name" value="Jelly Rolls"/>
    <property type="match status" value="1"/>
</dbReference>
<dbReference type="InterPro" id="IPR036388">
    <property type="entry name" value="WH-like_DNA-bd_sf"/>
</dbReference>
<evidence type="ECO:0000256" key="2">
    <source>
        <dbReference type="ARBA" id="ARBA00023125"/>
    </source>
</evidence>